<keyword evidence="5" id="KW-0997">Cell inner membrane</keyword>
<reference evidence="12" key="1">
    <citation type="submission" date="2021-06" db="EMBL/GenBank/DDBJ databases">
        <title>An adapted protocol for Saccharibacteria cultivation: two new species join this phylum of Candidate Phyla Radiations.</title>
        <authorList>
            <person name="Ibrahim A."/>
            <person name="Maatouk M."/>
            <person name="Raoult D."/>
            <person name="Bittar F."/>
        </authorList>
    </citation>
    <scope>NUCLEOTIDE SEQUENCE</scope>
    <source>
        <strain evidence="12">IHU2</strain>
    </source>
</reference>
<keyword evidence="4" id="KW-1003">Cell membrane</keyword>
<gene>
    <name evidence="12" type="ORF">KOY49_04000</name>
</gene>
<dbReference type="PRINTS" id="PR00812">
    <property type="entry name" value="BCTERIALGSPF"/>
</dbReference>
<protein>
    <submittedName>
        <fullName evidence="12">Type II secretion system F family protein</fullName>
    </submittedName>
</protein>
<feature type="transmembrane region" description="Helical" evidence="10">
    <location>
        <begin position="171"/>
        <end position="194"/>
    </location>
</feature>
<evidence type="ECO:0000256" key="8">
    <source>
        <dbReference type="ARBA" id="ARBA00023136"/>
    </source>
</evidence>
<keyword evidence="6 9" id="KW-0812">Transmembrane</keyword>
<evidence type="ECO:0000259" key="11">
    <source>
        <dbReference type="Pfam" id="PF00482"/>
    </source>
</evidence>
<dbReference type="Proteomes" id="UP000677117">
    <property type="component" value="Chromosome"/>
</dbReference>
<dbReference type="PANTHER" id="PTHR30012:SF0">
    <property type="entry name" value="TYPE II SECRETION SYSTEM PROTEIN F-RELATED"/>
    <property type="match status" value="1"/>
</dbReference>
<dbReference type="RefSeq" id="WP_232736101.1">
    <property type="nucleotide sequence ID" value="NZ_CP076459.1"/>
</dbReference>
<dbReference type="InterPro" id="IPR003004">
    <property type="entry name" value="GspF/PilC"/>
</dbReference>
<dbReference type="GO" id="GO:0009306">
    <property type="term" value="P:protein secretion"/>
    <property type="evidence" value="ECO:0007669"/>
    <property type="project" value="InterPro"/>
</dbReference>
<dbReference type="InterPro" id="IPR042094">
    <property type="entry name" value="T2SS_GspF_sf"/>
</dbReference>
<feature type="domain" description="Type II secretion system protein GspF" evidence="11">
    <location>
        <begin position="275"/>
        <end position="398"/>
    </location>
</feature>
<keyword evidence="13" id="KW-1185">Reference proteome</keyword>
<feature type="transmembrane region" description="Helical" evidence="10">
    <location>
        <begin position="379"/>
        <end position="399"/>
    </location>
</feature>
<dbReference type="InterPro" id="IPR018076">
    <property type="entry name" value="T2SS_GspF_dom"/>
</dbReference>
<evidence type="ECO:0000256" key="3">
    <source>
        <dbReference type="ARBA" id="ARBA00022448"/>
    </source>
</evidence>
<keyword evidence="3 9" id="KW-0813">Transport</keyword>
<evidence type="ECO:0000256" key="5">
    <source>
        <dbReference type="ARBA" id="ARBA00022519"/>
    </source>
</evidence>
<keyword evidence="8 10" id="KW-0472">Membrane</keyword>
<dbReference type="KEGG" id="mvl:KOY49_04000"/>
<evidence type="ECO:0000256" key="10">
    <source>
        <dbReference type="SAM" id="Phobius"/>
    </source>
</evidence>
<feature type="domain" description="Type II secretion system protein GspF" evidence="11">
    <location>
        <begin position="69"/>
        <end position="192"/>
    </location>
</feature>
<dbReference type="AlphaFoldDB" id="A0A8F1SAT8"/>
<comment type="similarity">
    <text evidence="2 9">Belongs to the GSP F family.</text>
</comment>
<keyword evidence="7 10" id="KW-1133">Transmembrane helix</keyword>
<evidence type="ECO:0000313" key="13">
    <source>
        <dbReference type="Proteomes" id="UP000677117"/>
    </source>
</evidence>
<sequence length="408" mass="44505">MPIFEYLLVNKKKETVSSTIEAADKLSAINNLRSRGQLIKIEEKGAKKELSFSFGKKKKGAKTEELVMFTRQLSAMVSAGVPILRSLNSMAKHAESANFRDTINAVIKDIEGGMSFADALSKHPETFNDIYVNMVAAGETGGILDDILKRLALQQEKNSSMKKKIKGAMTYPIVLLIITIIAFFILMIFIIPVIGKTIKDMGGPDAKIPLLTEIMLGISDFVVSFWYIIIPIFVGSIWLLIRYIKTPKGRVKFHNIIIKVPAVGPIVKKVAIARFTRTFSALIGAGVAVLEALDVTSRAVGNVAYEKSLKEATRRVQNGEVLSKIIAEQDNLYPPIVAQMLSVGEETGQTDKVLVKVADFYEEEVDTAIDGVSSIIEPVMIVAMGVVIALVAVSVMGPITSMAGQVKE</sequence>
<proteinExistence type="inferred from homology"/>
<feature type="transmembrane region" description="Helical" evidence="10">
    <location>
        <begin position="214"/>
        <end position="241"/>
    </location>
</feature>
<dbReference type="PANTHER" id="PTHR30012">
    <property type="entry name" value="GENERAL SECRETION PATHWAY PROTEIN"/>
    <property type="match status" value="1"/>
</dbReference>
<evidence type="ECO:0000256" key="9">
    <source>
        <dbReference type="RuleBase" id="RU003923"/>
    </source>
</evidence>
<dbReference type="Pfam" id="PF00482">
    <property type="entry name" value="T2SSF"/>
    <property type="match status" value="2"/>
</dbReference>
<dbReference type="Gene3D" id="1.20.81.30">
    <property type="entry name" value="Type II secretion system (T2SS), domain F"/>
    <property type="match status" value="2"/>
</dbReference>
<evidence type="ECO:0000256" key="2">
    <source>
        <dbReference type="ARBA" id="ARBA00005745"/>
    </source>
</evidence>
<evidence type="ECO:0000256" key="1">
    <source>
        <dbReference type="ARBA" id="ARBA00004429"/>
    </source>
</evidence>
<accession>A0A8F1SAT8</accession>
<evidence type="ECO:0000256" key="4">
    <source>
        <dbReference type="ARBA" id="ARBA00022475"/>
    </source>
</evidence>
<organism evidence="12 13">
    <name type="scientific">Candidatus Minimicrobia vallesae</name>
    <dbReference type="NCBI Taxonomy" id="2841264"/>
    <lineage>
        <taxon>Bacteria</taxon>
        <taxon>Candidatus Saccharimonadota</taxon>
        <taxon>Candidatus Saccharimonadota incertae sedis</taxon>
        <taxon>Candidatus Minimicrobia</taxon>
    </lineage>
</organism>
<name>A0A8F1SAT8_9BACT</name>
<dbReference type="GO" id="GO:0005886">
    <property type="term" value="C:plasma membrane"/>
    <property type="evidence" value="ECO:0007669"/>
    <property type="project" value="UniProtKB-SubCell"/>
</dbReference>
<evidence type="ECO:0000313" key="12">
    <source>
        <dbReference type="EMBL" id="QWQ31304.1"/>
    </source>
</evidence>
<evidence type="ECO:0000256" key="6">
    <source>
        <dbReference type="ARBA" id="ARBA00022692"/>
    </source>
</evidence>
<dbReference type="PROSITE" id="PS00874">
    <property type="entry name" value="T2SP_F"/>
    <property type="match status" value="1"/>
</dbReference>
<dbReference type="InterPro" id="IPR001992">
    <property type="entry name" value="T2SS_GspF/T4SS_PilC_CS"/>
</dbReference>
<comment type="subcellular location">
    <subcellularLocation>
        <location evidence="1">Cell inner membrane</location>
        <topology evidence="1">Multi-pass membrane protein</topology>
    </subcellularLocation>
    <subcellularLocation>
        <location evidence="9">Cell membrane</location>
        <topology evidence="9">Multi-pass membrane protein</topology>
    </subcellularLocation>
</comment>
<dbReference type="FunFam" id="1.20.81.30:FF:000001">
    <property type="entry name" value="Type II secretion system protein F"/>
    <property type="match status" value="2"/>
</dbReference>
<evidence type="ECO:0000256" key="7">
    <source>
        <dbReference type="ARBA" id="ARBA00022989"/>
    </source>
</evidence>
<dbReference type="EMBL" id="CP076459">
    <property type="protein sequence ID" value="QWQ31304.1"/>
    <property type="molecule type" value="Genomic_DNA"/>
</dbReference>